<evidence type="ECO:0000256" key="2">
    <source>
        <dbReference type="SAM" id="SignalP"/>
    </source>
</evidence>
<dbReference type="InterPro" id="IPR039417">
    <property type="entry name" value="Peptidase_C1A_papain-like"/>
</dbReference>
<dbReference type="InterPro" id="IPR013128">
    <property type="entry name" value="Peptidase_C1A"/>
</dbReference>
<dbReference type="GO" id="GO:0006508">
    <property type="term" value="P:proteolysis"/>
    <property type="evidence" value="ECO:0007669"/>
    <property type="project" value="UniProtKB-KW"/>
</dbReference>
<proteinExistence type="inferred from homology"/>
<dbReference type="MEROPS" id="C01.123"/>
<dbReference type="AlphaFoldDB" id="L7FKF8"/>
<dbReference type="GO" id="GO:0004197">
    <property type="term" value="F:cysteine-type endopeptidase activity"/>
    <property type="evidence" value="ECO:0007669"/>
    <property type="project" value="UniProtKB-EC"/>
</dbReference>
<dbReference type="InterPro" id="IPR000668">
    <property type="entry name" value="Peptidase_C1A_C"/>
</dbReference>
<dbReference type="Pfam" id="PF08246">
    <property type="entry name" value="Inhibitor_I29"/>
    <property type="match status" value="1"/>
</dbReference>
<feature type="domain" description="Cathepsin propeptide inhibitor" evidence="4">
    <location>
        <begin position="36"/>
        <end position="95"/>
    </location>
</feature>
<comment type="similarity">
    <text evidence="1">Belongs to the peptidase C1 family.</text>
</comment>
<dbReference type="RefSeq" id="XP_004185699.1">
    <property type="nucleotide sequence ID" value="XM_004185651.1"/>
</dbReference>
<dbReference type="CDD" id="cd02248">
    <property type="entry name" value="Peptidase_C1A"/>
    <property type="match status" value="1"/>
</dbReference>
<sequence>MLLLTLISICLATDRQAELLKPIMSLCAQKKYSSAFASYKMLFQKSYNTQSEELRRLAIFADKSRFIAEFNTQRKSSNDALLGLNNLSDLTTDEFARIYLGGKKPSPVTNTLPSQTVAEQKTTVYKSIHKKESTLPNLFTLCGSYTAFNTERDGKDNHCYSGINQNLCGCCYAASIANYLQVKHHINNGEVVQYSPQQFIDCTGGNSKACCGGFSYDVLDFNRAFAPMSEYNYRDSETECQTNYTTKSKLCYKINKATQKLVDYKEYKITSYAEFKQIIYDNNGGVSGVYVPLSGSITSVWQNYKSGVMDLSGACGDINNNNIPTNHMVDVIGFGTQSSGSGSPDFITVRNSWGDDWGDQGTARISMDAVCGIGGCDGDKTGKCPHPTFITINTEVTKQTGDLKEQYGCLEGKCDKTICDGSECVSKSEELPPKSVGCMQLTIVAVLVVMFWL</sequence>
<dbReference type="Proteomes" id="UP000014680">
    <property type="component" value="Unassembled WGS sequence"/>
</dbReference>
<dbReference type="PANTHER" id="PTHR12411">
    <property type="entry name" value="CYSTEINE PROTEASE FAMILY C1-RELATED"/>
    <property type="match status" value="1"/>
</dbReference>
<keyword evidence="2" id="KW-0732">Signal</keyword>
<dbReference type="OrthoDB" id="387093at2759"/>
<keyword evidence="6" id="KW-1185">Reference proteome</keyword>
<dbReference type="VEuPathDB" id="AmoebaDB:EIN_296630"/>
<feature type="signal peptide" evidence="2">
    <location>
        <begin position="1"/>
        <end position="17"/>
    </location>
</feature>
<dbReference type="GeneID" id="14885313"/>
<keyword evidence="5" id="KW-0378">Hydrolase</keyword>
<name>L7FKF8_ENTIV</name>
<dbReference type="SMART" id="SM00645">
    <property type="entry name" value="Pept_C1"/>
    <property type="match status" value="1"/>
</dbReference>
<gene>
    <name evidence="5" type="ORF">EIN_296630</name>
</gene>
<dbReference type="EMBL" id="KB206986">
    <property type="protein sequence ID" value="ELP86353.1"/>
    <property type="molecule type" value="Genomic_DNA"/>
</dbReference>
<dbReference type="EC" id="3.4.22.16" evidence="5"/>
<feature type="domain" description="Peptidase C1A papain C-terminal" evidence="3">
    <location>
        <begin position="148"/>
        <end position="373"/>
    </location>
</feature>
<evidence type="ECO:0000313" key="5">
    <source>
        <dbReference type="EMBL" id="ELP86353.1"/>
    </source>
</evidence>
<protein>
    <submittedName>
        <fullName evidence="5">Cysteine protease, putative</fullName>
        <ecNumber evidence="5">3.4.22.16</ecNumber>
    </submittedName>
</protein>
<accession>L7FKF8</accession>
<evidence type="ECO:0000259" key="4">
    <source>
        <dbReference type="SMART" id="SM00848"/>
    </source>
</evidence>
<dbReference type="InterPro" id="IPR038765">
    <property type="entry name" value="Papain-like_cys_pep_sf"/>
</dbReference>
<dbReference type="SUPFAM" id="SSF54001">
    <property type="entry name" value="Cysteine proteinases"/>
    <property type="match status" value="1"/>
</dbReference>
<reference evidence="5 6" key="1">
    <citation type="submission" date="2012-10" db="EMBL/GenBank/DDBJ databases">
        <authorList>
            <person name="Zafar N."/>
            <person name="Inman J."/>
            <person name="Hall N."/>
            <person name="Lorenzi H."/>
            <person name="Caler E."/>
        </authorList>
    </citation>
    <scope>NUCLEOTIDE SEQUENCE [LARGE SCALE GENOMIC DNA]</scope>
    <source>
        <strain evidence="5 6">IP1</strain>
    </source>
</reference>
<dbReference type="InterPro" id="IPR013201">
    <property type="entry name" value="Prot_inhib_I29"/>
</dbReference>
<evidence type="ECO:0000259" key="3">
    <source>
        <dbReference type="SMART" id="SM00645"/>
    </source>
</evidence>
<organism evidence="5 6">
    <name type="scientific">Entamoeba invadens IP1</name>
    <dbReference type="NCBI Taxonomy" id="370355"/>
    <lineage>
        <taxon>Eukaryota</taxon>
        <taxon>Amoebozoa</taxon>
        <taxon>Evosea</taxon>
        <taxon>Archamoebae</taxon>
        <taxon>Mastigamoebida</taxon>
        <taxon>Entamoebidae</taxon>
        <taxon>Entamoeba</taxon>
    </lineage>
</organism>
<dbReference type="OMA" id="KEWYAPT"/>
<evidence type="ECO:0000313" key="6">
    <source>
        <dbReference type="Proteomes" id="UP000014680"/>
    </source>
</evidence>
<evidence type="ECO:0000256" key="1">
    <source>
        <dbReference type="ARBA" id="ARBA00008455"/>
    </source>
</evidence>
<dbReference type="Gene3D" id="3.90.70.10">
    <property type="entry name" value="Cysteine proteinases"/>
    <property type="match status" value="1"/>
</dbReference>
<feature type="chain" id="PRO_5018624156" evidence="2">
    <location>
        <begin position="18"/>
        <end position="453"/>
    </location>
</feature>
<keyword evidence="5" id="KW-0645">Protease</keyword>
<dbReference type="SMART" id="SM00848">
    <property type="entry name" value="Inhibitor_I29"/>
    <property type="match status" value="1"/>
</dbReference>
<dbReference type="Pfam" id="PF00112">
    <property type="entry name" value="Peptidase_C1"/>
    <property type="match status" value="1"/>
</dbReference>
<dbReference type="KEGG" id="eiv:EIN_296630"/>